<evidence type="ECO:0000313" key="4">
    <source>
        <dbReference type="Proteomes" id="UP000198356"/>
    </source>
</evidence>
<feature type="compositionally biased region" description="Basic and acidic residues" evidence="1">
    <location>
        <begin position="43"/>
        <end position="53"/>
    </location>
</feature>
<dbReference type="SUPFAM" id="SSF53448">
    <property type="entry name" value="Nucleotide-diphospho-sugar transferases"/>
    <property type="match status" value="1"/>
</dbReference>
<dbReference type="OrthoDB" id="9812302at2"/>
<evidence type="ECO:0000313" key="3">
    <source>
        <dbReference type="EMBL" id="SNT27845.1"/>
    </source>
</evidence>
<reference evidence="3 4" key="1">
    <citation type="submission" date="2017-06" db="EMBL/GenBank/DDBJ databases">
        <authorList>
            <person name="Kim H.J."/>
            <person name="Triplett B.A."/>
        </authorList>
    </citation>
    <scope>NUCLEOTIDE SEQUENCE [LARGE SCALE GENOMIC DNA]</scope>
    <source>
        <strain evidence="3 4">DSM 18704</strain>
    </source>
</reference>
<feature type="region of interest" description="Disordered" evidence="1">
    <location>
        <begin position="1"/>
        <end position="57"/>
    </location>
</feature>
<evidence type="ECO:0000259" key="2">
    <source>
        <dbReference type="Pfam" id="PF00535"/>
    </source>
</evidence>
<dbReference type="AlphaFoldDB" id="A0A239LC12"/>
<keyword evidence="3" id="KW-0808">Transferase</keyword>
<dbReference type="Proteomes" id="UP000198356">
    <property type="component" value="Unassembled WGS sequence"/>
</dbReference>
<feature type="domain" description="Glycosyltransferase 2-like" evidence="2">
    <location>
        <begin position="59"/>
        <end position="166"/>
    </location>
</feature>
<organism evidence="3 4">
    <name type="scientific">Granulicella rosea</name>
    <dbReference type="NCBI Taxonomy" id="474952"/>
    <lineage>
        <taxon>Bacteria</taxon>
        <taxon>Pseudomonadati</taxon>
        <taxon>Acidobacteriota</taxon>
        <taxon>Terriglobia</taxon>
        <taxon>Terriglobales</taxon>
        <taxon>Acidobacteriaceae</taxon>
        <taxon>Granulicella</taxon>
    </lineage>
</organism>
<dbReference type="InterPro" id="IPR050834">
    <property type="entry name" value="Glycosyltransf_2"/>
</dbReference>
<proteinExistence type="predicted"/>
<dbReference type="InterPro" id="IPR029044">
    <property type="entry name" value="Nucleotide-diphossugar_trans"/>
</dbReference>
<dbReference type="Pfam" id="PF00535">
    <property type="entry name" value="Glycos_transf_2"/>
    <property type="match status" value="1"/>
</dbReference>
<keyword evidence="4" id="KW-1185">Reference proteome</keyword>
<dbReference type="PANTHER" id="PTHR43685">
    <property type="entry name" value="GLYCOSYLTRANSFERASE"/>
    <property type="match status" value="1"/>
</dbReference>
<dbReference type="InterPro" id="IPR001173">
    <property type="entry name" value="Glyco_trans_2-like"/>
</dbReference>
<protein>
    <submittedName>
        <fullName evidence="3">Glycosyl transferase family 2</fullName>
    </submittedName>
</protein>
<dbReference type="GO" id="GO:0016740">
    <property type="term" value="F:transferase activity"/>
    <property type="evidence" value="ECO:0007669"/>
    <property type="project" value="UniProtKB-KW"/>
</dbReference>
<dbReference type="Gene3D" id="3.90.550.10">
    <property type="entry name" value="Spore Coat Polysaccharide Biosynthesis Protein SpsA, Chain A"/>
    <property type="match status" value="1"/>
</dbReference>
<name>A0A239LC12_9BACT</name>
<dbReference type="PANTHER" id="PTHR43685:SF3">
    <property type="entry name" value="SLR2126 PROTEIN"/>
    <property type="match status" value="1"/>
</dbReference>
<sequence length="365" mass="41621">MSGRPTLSRIRKDGAPRHLLIRNKSPTASYTERVDEPIASTEHTPEPTGHRPESTPSLTVVIPTFNRVSALRTCLEHLERQSCTGFEVIVVDDGSTDDTPRFLAEYPGRTSLRLRCLRQQNNGPSRARNWAIQQAQAPVVLMIGDDIFGGPAFIETHLQFHRQHPAREDAALGLTRWSTTGQTVTPLMAWLDEGGFQFSYHDLLDGKQPGWEHFYTSNLSLKTALLRENPFHEAFTRDRWMMEDLELGYRLEHTRGLRLSFLPEALAEHLHPTTLRKTCARAFGAGLSARVFHELWPELKPAPSTGPRSWLAAGLHWRGWLLKPMTWVTERVTRLRCPNPLLRPLLRMYAARGYRMPYTPGDKDH</sequence>
<accession>A0A239LC12</accession>
<gene>
    <name evidence="3" type="ORF">SAMN05421770_106273</name>
</gene>
<evidence type="ECO:0000256" key="1">
    <source>
        <dbReference type="SAM" id="MobiDB-lite"/>
    </source>
</evidence>
<dbReference type="EMBL" id="FZOU01000006">
    <property type="protein sequence ID" value="SNT27845.1"/>
    <property type="molecule type" value="Genomic_DNA"/>
</dbReference>